<dbReference type="PANTHER" id="PTHR12616">
    <property type="entry name" value="VACUOLAR PROTEIN SORTING VPS41"/>
    <property type="match status" value="1"/>
</dbReference>
<dbReference type="OrthoDB" id="244107at2759"/>
<feature type="compositionally biased region" description="Acidic residues" evidence="4">
    <location>
        <begin position="34"/>
        <end position="54"/>
    </location>
</feature>
<dbReference type="InterPro" id="IPR045111">
    <property type="entry name" value="Vps41/Vps8"/>
</dbReference>
<dbReference type="PANTHER" id="PTHR12616:SF1">
    <property type="entry name" value="VACUOLAR PROTEIN SORTING-ASSOCIATED PROTEIN 41 HOMOLOG"/>
    <property type="match status" value="1"/>
</dbReference>
<organism evidence="6 7">
    <name type="scientific">Coemansia thaxteri</name>
    <dbReference type="NCBI Taxonomy" id="2663907"/>
    <lineage>
        <taxon>Eukaryota</taxon>
        <taxon>Fungi</taxon>
        <taxon>Fungi incertae sedis</taxon>
        <taxon>Zoopagomycota</taxon>
        <taxon>Kickxellomycotina</taxon>
        <taxon>Kickxellomycetes</taxon>
        <taxon>Kickxellales</taxon>
        <taxon>Kickxellaceae</taxon>
        <taxon>Coemansia</taxon>
    </lineage>
</organism>
<comment type="caution">
    <text evidence="6">The sequence shown here is derived from an EMBL/GenBank/DDBJ whole genome shotgun (WGS) entry which is preliminary data.</text>
</comment>
<dbReference type="Pfam" id="PF23556">
    <property type="entry name" value="TPR_Vps41"/>
    <property type="match status" value="1"/>
</dbReference>
<evidence type="ECO:0000256" key="4">
    <source>
        <dbReference type="SAM" id="MobiDB-lite"/>
    </source>
</evidence>
<evidence type="ECO:0000313" key="7">
    <source>
        <dbReference type="Proteomes" id="UP001150907"/>
    </source>
</evidence>
<dbReference type="InterPro" id="IPR001680">
    <property type="entry name" value="WD40_rpt"/>
</dbReference>
<dbReference type="InterPro" id="IPR015943">
    <property type="entry name" value="WD40/YVTN_repeat-like_dom_sf"/>
</dbReference>
<dbReference type="GO" id="GO:0005770">
    <property type="term" value="C:late endosome"/>
    <property type="evidence" value="ECO:0007669"/>
    <property type="project" value="TreeGrafter"/>
</dbReference>
<evidence type="ECO:0000256" key="3">
    <source>
        <dbReference type="PROSITE-ProRule" id="PRU01006"/>
    </source>
</evidence>
<evidence type="ECO:0000256" key="2">
    <source>
        <dbReference type="ARBA" id="ARBA00022927"/>
    </source>
</evidence>
<dbReference type="InterPro" id="IPR057780">
    <property type="entry name" value="Beta-prop_Vps41"/>
</dbReference>
<dbReference type="GO" id="GO:0030897">
    <property type="term" value="C:HOPS complex"/>
    <property type="evidence" value="ECO:0007669"/>
    <property type="project" value="TreeGrafter"/>
</dbReference>
<proteinExistence type="predicted"/>
<dbReference type="SUPFAM" id="SSF50978">
    <property type="entry name" value="WD40 repeat-like"/>
    <property type="match status" value="1"/>
</dbReference>
<sequence length="1053" mass="114630">MAKPVLRQGPEGTQSGMAQSRSETSAAEDHMGTDDDEIDDDDDDNNDDDDDDEEPALRYKRLGGNVNSLFGKDTASTLAACERFLVLGTHWGNVIIIDFEGNEIKQWRAHSATVNSVSIDLDNEYVASAGDDGRVVVHGLYADDITIVDYSRPVKAVAIDPLYSRKSSRRFVSGGTSGQLIMYEKKWYAKSDTILFTSAGPIQGIQWQGSLVAWACDEGVQIYDVARGARISQIAQPEGSPRADLYTCRLHWRDERTLVIGWANFVQLVALKERAQQQVAADSAAAGPSLYAEIGVLFRTDFVVCGVAMYRSQFLVLTYGDHQTVDDVGQGGEEPAEARQQRRARDAQAPELRVINWNIEEVSSDALALEGFPLLQPNDYGLAFCAAGAAGAAGAGEADTWYILSPKQLVSVRPRGLSDHVQWLTERGSYKQALGDIEDAYGGRGAWAAYRSQVKETEYQAIGQQYAQLLMDAGSTAEAAAVCLRVLPRTDSAASVATWESWVFAFAEAGSLQQIAKHIPTRGPQLSSTAYEMVLAFLLAADVAEFRQLVLAWPPALYNAYSVALAAEDRLEKAAAAGGGQAAAAGDRQTLKEMLALLYDRLNQPARSLRYHLELFADGVLERIRRENLFDAVRDKAELVLRYDDHALGIGVGIGVGIGGAAAPRALQERCEAAGAQLLTDNTDAIPCASVVKQLVRAPEHLHVYLHTLLGKDAHQGAAFADLQVELYAEYDPGRLLSFLRISTYYAFDRALEICEERGLVAEMVFVLGRMGDNHRALMLIIERLRDVARAIEFATEQNDPELWRDLVAYARDKPAFIVALLERGGAHTRPTRLIRSIPPALRVPGIRRALASVLHDSHLQVELCADCKHVLHADCEVLSDGLRRLQHQAVEVGAAQPCLACHAPLEDLPPPARSVLAFWCGHAFHDKCILHADVLQKTQLSGAGAGAGAGSGSGSGPSLAHGLLRRHHHRPATGAADRRRALTQAKLDRTMLIRQYAPACPVCAEYDQKKTLLQAHSAWSPAERRDRALDGDAAVPEPPPAALLPPIQALVL</sequence>
<evidence type="ECO:0000256" key="1">
    <source>
        <dbReference type="ARBA" id="ARBA00022448"/>
    </source>
</evidence>
<dbReference type="Proteomes" id="UP001150907">
    <property type="component" value="Unassembled WGS sequence"/>
</dbReference>
<keyword evidence="2" id="KW-0653">Protein transport</keyword>
<feature type="domain" description="Vps41 beta-propeller" evidence="5">
    <location>
        <begin position="57"/>
        <end position="412"/>
    </location>
</feature>
<dbReference type="PROSITE" id="PS50236">
    <property type="entry name" value="CHCR"/>
    <property type="match status" value="1"/>
</dbReference>
<dbReference type="GO" id="GO:0016236">
    <property type="term" value="P:macroautophagy"/>
    <property type="evidence" value="ECO:0007669"/>
    <property type="project" value="TreeGrafter"/>
</dbReference>
<dbReference type="Gene3D" id="1.25.40.10">
    <property type="entry name" value="Tetratricopeptide repeat domain"/>
    <property type="match status" value="1"/>
</dbReference>
<dbReference type="GO" id="GO:0034058">
    <property type="term" value="P:endosomal vesicle fusion"/>
    <property type="evidence" value="ECO:0007669"/>
    <property type="project" value="TreeGrafter"/>
</dbReference>
<keyword evidence="1" id="KW-0813">Transport</keyword>
<reference evidence="6" key="1">
    <citation type="submission" date="2022-07" db="EMBL/GenBank/DDBJ databases">
        <title>Phylogenomic reconstructions and comparative analyses of Kickxellomycotina fungi.</title>
        <authorList>
            <person name="Reynolds N.K."/>
            <person name="Stajich J.E."/>
            <person name="Barry K."/>
            <person name="Grigoriev I.V."/>
            <person name="Crous P."/>
            <person name="Smith M.E."/>
        </authorList>
    </citation>
    <scope>NUCLEOTIDE SEQUENCE</scope>
    <source>
        <strain evidence="6">IMI 214461</strain>
    </source>
</reference>
<protein>
    <submittedName>
        <fullName evidence="6">Vacuolar protein sorting-associated protein 41</fullName>
    </submittedName>
</protein>
<dbReference type="InterPro" id="IPR011990">
    <property type="entry name" value="TPR-like_helical_dom_sf"/>
</dbReference>
<name>A0A9W8BGZ7_9FUNG</name>
<dbReference type="SMART" id="SM00299">
    <property type="entry name" value="CLH"/>
    <property type="match status" value="1"/>
</dbReference>
<feature type="region of interest" description="Disordered" evidence="4">
    <location>
        <begin position="1"/>
        <end position="55"/>
    </location>
</feature>
<dbReference type="SMART" id="SM00320">
    <property type="entry name" value="WD40"/>
    <property type="match status" value="2"/>
</dbReference>
<dbReference type="Gene3D" id="2.130.10.10">
    <property type="entry name" value="YVTN repeat-like/Quinoprotein amine dehydrogenase"/>
    <property type="match status" value="1"/>
</dbReference>
<dbReference type="EMBL" id="JANBQF010000261">
    <property type="protein sequence ID" value="KAJ2002902.1"/>
    <property type="molecule type" value="Genomic_DNA"/>
</dbReference>
<evidence type="ECO:0000313" key="6">
    <source>
        <dbReference type="EMBL" id="KAJ2002902.1"/>
    </source>
</evidence>
<gene>
    <name evidence="6" type="primary">VPS41</name>
    <name evidence="6" type="ORF">H4R26_003365</name>
</gene>
<dbReference type="Pfam" id="PF23411">
    <property type="entry name" value="Beta-prop_Vps41"/>
    <property type="match status" value="1"/>
</dbReference>
<feature type="compositionally biased region" description="Polar residues" evidence="4">
    <location>
        <begin position="11"/>
        <end position="25"/>
    </location>
</feature>
<evidence type="ECO:0000259" key="5">
    <source>
        <dbReference type="Pfam" id="PF23411"/>
    </source>
</evidence>
<keyword evidence="7" id="KW-1185">Reference proteome</keyword>
<dbReference type="AlphaFoldDB" id="A0A9W8BGZ7"/>
<dbReference type="InterPro" id="IPR000547">
    <property type="entry name" value="Clathrin_H-chain/VPS_repeat"/>
</dbReference>
<feature type="repeat" description="CHCR" evidence="3">
    <location>
        <begin position="676"/>
        <end position="820"/>
    </location>
</feature>
<dbReference type="GO" id="GO:0009267">
    <property type="term" value="P:cellular response to starvation"/>
    <property type="evidence" value="ECO:0007669"/>
    <property type="project" value="TreeGrafter"/>
</dbReference>
<accession>A0A9W8BGZ7</accession>
<dbReference type="GO" id="GO:0006623">
    <property type="term" value="P:protein targeting to vacuole"/>
    <property type="evidence" value="ECO:0007669"/>
    <property type="project" value="InterPro"/>
</dbReference>
<dbReference type="InterPro" id="IPR036322">
    <property type="entry name" value="WD40_repeat_dom_sf"/>
</dbReference>
<feature type="region of interest" description="Disordered" evidence="4">
    <location>
        <begin position="1018"/>
        <end position="1042"/>
    </location>
</feature>